<dbReference type="Proteomes" id="UP000271162">
    <property type="component" value="Unassembled WGS sequence"/>
</dbReference>
<reference evidence="3" key="1">
    <citation type="submission" date="2017-02" db="UniProtKB">
        <authorList>
            <consortium name="WormBaseParasite"/>
        </authorList>
    </citation>
    <scope>IDENTIFICATION</scope>
</reference>
<organism evidence="3">
    <name type="scientific">Nippostrongylus brasiliensis</name>
    <name type="common">Rat hookworm</name>
    <dbReference type="NCBI Taxonomy" id="27835"/>
    <lineage>
        <taxon>Eukaryota</taxon>
        <taxon>Metazoa</taxon>
        <taxon>Ecdysozoa</taxon>
        <taxon>Nematoda</taxon>
        <taxon>Chromadorea</taxon>
        <taxon>Rhabditida</taxon>
        <taxon>Rhabditina</taxon>
        <taxon>Rhabditomorpha</taxon>
        <taxon>Strongyloidea</taxon>
        <taxon>Heligmosomidae</taxon>
        <taxon>Nippostrongylus</taxon>
    </lineage>
</organism>
<dbReference type="EMBL" id="UYSL01025959">
    <property type="protein sequence ID" value="VDL84893.1"/>
    <property type="molecule type" value="Genomic_DNA"/>
</dbReference>
<evidence type="ECO:0000313" key="3">
    <source>
        <dbReference type="WBParaSite" id="NBR_0002115101-mRNA-1"/>
    </source>
</evidence>
<proteinExistence type="predicted"/>
<dbReference type="WBParaSite" id="NBR_0002115101-mRNA-1">
    <property type="protein sequence ID" value="NBR_0002115101-mRNA-1"/>
    <property type="gene ID" value="NBR_0002115101"/>
</dbReference>
<keyword evidence="2" id="KW-1185">Reference proteome</keyword>
<gene>
    <name evidence="1" type="ORF">NBR_LOCUS21152</name>
</gene>
<evidence type="ECO:0000313" key="2">
    <source>
        <dbReference type="Proteomes" id="UP000271162"/>
    </source>
</evidence>
<name>A0A0N4YV79_NIPBR</name>
<evidence type="ECO:0000313" key="1">
    <source>
        <dbReference type="EMBL" id="VDL84893.1"/>
    </source>
</evidence>
<reference evidence="1 2" key="2">
    <citation type="submission" date="2018-11" db="EMBL/GenBank/DDBJ databases">
        <authorList>
            <consortium name="Pathogen Informatics"/>
        </authorList>
    </citation>
    <scope>NUCLEOTIDE SEQUENCE [LARGE SCALE GENOMIC DNA]</scope>
</reference>
<accession>A0A0N4YV79</accession>
<sequence>MITSRLLMGVWFIFVVMFINAGFRAKSAFSSFARAIGFCLATLQGFLSKCSSDRLRSTLLWGGRREFRLKCLKHSKECFLGCSNEPCVADDIDVHGRLIIVCPDVDTCLEEFGPFDEDEFWSGAGSVNETELFYGGDGYVEIVRFLGSFNCSERFKTES</sequence>
<protein>
    <submittedName>
        <fullName evidence="3">Defensin-like protein</fullName>
    </submittedName>
</protein>
<dbReference type="AlphaFoldDB" id="A0A0N4YV79"/>